<dbReference type="EMBL" id="MKCS01000001">
    <property type="protein sequence ID" value="OHX14050.1"/>
    <property type="molecule type" value="Genomic_DNA"/>
</dbReference>
<dbReference type="AlphaFoldDB" id="A0A1S1X3Q0"/>
<feature type="domain" description="Beta-ketoacyl-[acyl-carrier-protein] synthase III N-terminal" evidence="4">
    <location>
        <begin position="150"/>
        <end position="216"/>
    </location>
</feature>
<dbReference type="GO" id="GO:0004315">
    <property type="term" value="F:3-oxoacyl-[acyl-carrier-protein] synthase activity"/>
    <property type="evidence" value="ECO:0007669"/>
    <property type="project" value="InterPro"/>
</dbReference>
<keyword evidence="2" id="KW-0012">Acyltransferase</keyword>
<evidence type="ECO:0000313" key="6">
    <source>
        <dbReference type="Proteomes" id="UP000180088"/>
    </source>
</evidence>
<dbReference type="STRING" id="1903179.BI347_11410"/>
<dbReference type="RefSeq" id="WP_071115905.1">
    <property type="nucleotide sequence ID" value="NZ_MKCS01000001.1"/>
</dbReference>
<dbReference type="CDD" id="cd00830">
    <property type="entry name" value="KAS_III"/>
    <property type="match status" value="1"/>
</dbReference>
<proteinExistence type="predicted"/>
<dbReference type="OrthoDB" id="4336181at2"/>
<evidence type="ECO:0000256" key="1">
    <source>
        <dbReference type="ARBA" id="ARBA00022679"/>
    </source>
</evidence>
<comment type="caution">
    <text evidence="5">The sequence shown here is derived from an EMBL/GenBank/DDBJ whole genome shotgun (WGS) entry which is preliminary data.</text>
</comment>
<sequence>MHKVVISGTGLFTPPNAVSNAELVEAFNAYVREFNAANQAAIAAGAVAELAESSAEFIEKASGIKQRFLMDKSGVLDPARMTPHLPERGNDELSLQAEMAVNAAREALAAAGRLAADIDMVIVACSNMQRPYPAMAVEVQQALGINGYAFDMNVACSSATFGIQTAVNAIASGQARAVLMVNPEICSAHLNFRDRDSHFIFGDACTAVVLERADAATSAQRFEVLGCKLATLFSNNIRNNFGFLNRCDEAGIGQPDKLFIQQGRKVFKEVCPMVGEHIVSHLDSLQIGAADVRRFWLHQANLAMNQLIARRVLGRDADNVEAPVILDRYANTSSAGSIIAFHLHSHDLQAGDVGVISSFGAGYSVGSVVLKKQ</sequence>
<dbReference type="InterPro" id="IPR013751">
    <property type="entry name" value="ACP_syn_III_N"/>
</dbReference>
<evidence type="ECO:0000313" key="5">
    <source>
        <dbReference type="EMBL" id="OHX14050.1"/>
    </source>
</evidence>
<evidence type="ECO:0000256" key="2">
    <source>
        <dbReference type="ARBA" id="ARBA00023315"/>
    </source>
</evidence>
<feature type="domain" description="Beta-ketoacyl-[acyl-carrier-protein] synthase III C-terminal" evidence="3">
    <location>
        <begin position="283"/>
        <end position="371"/>
    </location>
</feature>
<organism evidence="5 6">
    <name type="scientific">Chromobacterium sphagni</name>
    <dbReference type="NCBI Taxonomy" id="1903179"/>
    <lineage>
        <taxon>Bacteria</taxon>
        <taxon>Pseudomonadati</taxon>
        <taxon>Pseudomonadota</taxon>
        <taxon>Betaproteobacteria</taxon>
        <taxon>Neisseriales</taxon>
        <taxon>Chromobacteriaceae</taxon>
        <taxon>Chromobacterium</taxon>
    </lineage>
</organism>
<protein>
    <submittedName>
        <fullName evidence="5">Beta-ketoacyl-ACP synthase III</fullName>
    </submittedName>
</protein>
<name>A0A1S1X3Q0_9NEIS</name>
<dbReference type="Pfam" id="PF08541">
    <property type="entry name" value="ACP_syn_III_C"/>
    <property type="match status" value="1"/>
</dbReference>
<evidence type="ECO:0000259" key="4">
    <source>
        <dbReference type="Pfam" id="PF08545"/>
    </source>
</evidence>
<dbReference type="GO" id="GO:0006633">
    <property type="term" value="P:fatty acid biosynthetic process"/>
    <property type="evidence" value="ECO:0007669"/>
    <property type="project" value="InterPro"/>
</dbReference>
<reference evidence="5 6" key="1">
    <citation type="submission" date="2016-09" db="EMBL/GenBank/DDBJ databases">
        <title>Chromobacterium muskegensis sp. nov., an insecticidal bacterium isolated from Sphagnum bogs.</title>
        <authorList>
            <person name="Sparks M.E."/>
            <person name="Blackburn M.B."/>
            <person name="Gundersen-Rindal D.E."/>
            <person name="Mitchell A."/>
            <person name="Farrar R."/>
            <person name="Kuhar D."/>
        </authorList>
    </citation>
    <scope>NUCLEOTIDE SEQUENCE [LARGE SCALE GENOMIC DNA]</scope>
    <source>
        <strain evidence="5 6">37-2</strain>
    </source>
</reference>
<dbReference type="Proteomes" id="UP000180088">
    <property type="component" value="Unassembled WGS sequence"/>
</dbReference>
<dbReference type="SUPFAM" id="SSF53901">
    <property type="entry name" value="Thiolase-like"/>
    <property type="match status" value="1"/>
</dbReference>
<dbReference type="Pfam" id="PF08545">
    <property type="entry name" value="ACP_syn_III"/>
    <property type="match status" value="1"/>
</dbReference>
<accession>A0A1S1X3Q0</accession>
<dbReference type="NCBIfam" id="NF005703">
    <property type="entry name" value="PRK07515.1"/>
    <property type="match status" value="1"/>
</dbReference>
<gene>
    <name evidence="5" type="ORF">BI347_11410</name>
</gene>
<dbReference type="Gene3D" id="3.40.47.10">
    <property type="match status" value="2"/>
</dbReference>
<dbReference type="InterPro" id="IPR016039">
    <property type="entry name" value="Thiolase-like"/>
</dbReference>
<dbReference type="PANTHER" id="PTHR34069">
    <property type="entry name" value="3-OXOACYL-[ACYL-CARRIER-PROTEIN] SYNTHASE 3"/>
    <property type="match status" value="1"/>
</dbReference>
<keyword evidence="1" id="KW-0808">Transferase</keyword>
<dbReference type="GO" id="GO:0044550">
    <property type="term" value="P:secondary metabolite biosynthetic process"/>
    <property type="evidence" value="ECO:0007669"/>
    <property type="project" value="TreeGrafter"/>
</dbReference>
<dbReference type="PANTHER" id="PTHR34069:SF2">
    <property type="entry name" value="BETA-KETOACYL-[ACYL-CARRIER-PROTEIN] SYNTHASE III"/>
    <property type="match status" value="1"/>
</dbReference>
<dbReference type="InterPro" id="IPR013747">
    <property type="entry name" value="ACP_syn_III_C"/>
</dbReference>
<evidence type="ECO:0000259" key="3">
    <source>
        <dbReference type="Pfam" id="PF08541"/>
    </source>
</evidence>